<name>C7H9D8_FAED2</name>
<protein>
    <submittedName>
        <fullName evidence="2">Uncharacterized protein</fullName>
    </submittedName>
</protein>
<reference evidence="2" key="1">
    <citation type="submission" date="2009-08" db="EMBL/GenBank/DDBJ databases">
        <authorList>
            <person name="Weinstock G."/>
            <person name="Sodergren E."/>
            <person name="Clifton S."/>
            <person name="Fulton L."/>
            <person name="Fulton B."/>
            <person name="Courtney L."/>
            <person name="Fronick C."/>
            <person name="Harrison M."/>
            <person name="Strong C."/>
            <person name="Farmer C."/>
            <person name="Delahaunty K."/>
            <person name="Markovic C."/>
            <person name="Hall O."/>
            <person name="Minx P."/>
            <person name="Tomlinson C."/>
            <person name="Mitreva M."/>
            <person name="Nelson J."/>
            <person name="Hou S."/>
            <person name="Wollam A."/>
            <person name="Pepin K.H."/>
            <person name="Johnson M."/>
            <person name="Bhonagiri V."/>
            <person name="Nash W.E."/>
            <person name="Warren W."/>
            <person name="Chinwalla A."/>
            <person name="Mardis E.R."/>
            <person name="Wilson R.K."/>
        </authorList>
    </citation>
    <scope>NUCLEOTIDE SEQUENCE [LARGE SCALE GENOMIC DNA]</scope>
    <source>
        <strain evidence="2">A2-165</strain>
    </source>
</reference>
<evidence type="ECO:0000256" key="1">
    <source>
        <dbReference type="SAM" id="Phobius"/>
    </source>
</evidence>
<evidence type="ECO:0000313" key="2">
    <source>
        <dbReference type="EMBL" id="EEU95487.1"/>
    </source>
</evidence>
<keyword evidence="1" id="KW-0472">Membrane</keyword>
<organism evidence="2 3">
    <name type="scientific">Faecalibacterium duncaniae (strain DSM 17677 / JCM 31915 / A2-165)</name>
    <name type="common">Faecalibacterium prausnitzii</name>
    <dbReference type="NCBI Taxonomy" id="411483"/>
    <lineage>
        <taxon>Bacteria</taxon>
        <taxon>Bacillati</taxon>
        <taxon>Bacillota</taxon>
        <taxon>Clostridia</taxon>
        <taxon>Eubacteriales</taxon>
        <taxon>Oscillospiraceae</taxon>
        <taxon>Faecalibacterium</taxon>
    </lineage>
</organism>
<keyword evidence="3" id="KW-1185">Reference proteome</keyword>
<dbReference type="AlphaFoldDB" id="C7H9D8"/>
<keyword evidence="1" id="KW-1133">Transmembrane helix</keyword>
<dbReference type="EMBL" id="ACOP02000076">
    <property type="protein sequence ID" value="EEU95487.1"/>
    <property type="molecule type" value="Genomic_DNA"/>
</dbReference>
<feature type="transmembrane region" description="Helical" evidence="1">
    <location>
        <begin position="21"/>
        <end position="38"/>
    </location>
</feature>
<gene>
    <name evidence="2" type="ORF">FAEPRAA2165_02936</name>
</gene>
<keyword evidence="1" id="KW-0812">Transmembrane</keyword>
<accession>C7H9D8</accession>
<proteinExistence type="predicted"/>
<evidence type="ECO:0000313" key="3">
    <source>
        <dbReference type="Proteomes" id="UP000004619"/>
    </source>
</evidence>
<comment type="caution">
    <text evidence="2">The sequence shown here is derived from an EMBL/GenBank/DDBJ whole genome shotgun (WGS) entry which is preliminary data.</text>
</comment>
<dbReference type="Proteomes" id="UP000004619">
    <property type="component" value="Unassembled WGS sequence"/>
</dbReference>
<dbReference type="HOGENOM" id="CLU_3183901_0_0_9"/>
<dbReference type="STRING" id="411483.FAEPRAA2165_02936"/>
<dbReference type="PROSITE" id="PS51257">
    <property type="entry name" value="PROKAR_LIPOPROTEIN"/>
    <property type="match status" value="1"/>
</dbReference>
<sequence>MTPKCPLRRKIQKNLKFRLTEAYAYGIILLAACAERTLPPDKYPMG</sequence>